<gene>
    <name evidence="1" type="ORF">AVDCRST_MAG81-973</name>
</gene>
<evidence type="ECO:0000313" key="1">
    <source>
        <dbReference type="EMBL" id="CAA9565089.1"/>
    </source>
</evidence>
<organism evidence="1">
    <name type="scientific">uncultured Synechococcales cyanobacterium</name>
    <dbReference type="NCBI Taxonomy" id="1936017"/>
    <lineage>
        <taxon>Bacteria</taxon>
        <taxon>Bacillati</taxon>
        <taxon>Cyanobacteriota</taxon>
        <taxon>Cyanophyceae</taxon>
        <taxon>Synechococcales</taxon>
        <taxon>environmental samples</taxon>
    </lineage>
</organism>
<feature type="non-terminal residue" evidence="1">
    <location>
        <position position="38"/>
    </location>
</feature>
<sequence>ACRTLLVYPKLTCSSGVLSCPRLFFTGCFSGSQPASSV</sequence>
<feature type="non-terminal residue" evidence="1">
    <location>
        <position position="1"/>
    </location>
</feature>
<proteinExistence type="predicted"/>
<dbReference type="EMBL" id="CADCWO010000061">
    <property type="protein sequence ID" value="CAA9565089.1"/>
    <property type="molecule type" value="Genomic_DNA"/>
</dbReference>
<dbReference type="AlphaFoldDB" id="A0A6J4V0H7"/>
<protein>
    <submittedName>
        <fullName evidence="1">Uncharacterized protein</fullName>
    </submittedName>
</protein>
<accession>A0A6J4V0H7</accession>
<reference evidence="1" key="1">
    <citation type="submission" date="2020-02" db="EMBL/GenBank/DDBJ databases">
        <authorList>
            <person name="Meier V. D."/>
        </authorList>
    </citation>
    <scope>NUCLEOTIDE SEQUENCE</scope>
    <source>
        <strain evidence="1">AVDCRST_MAG81</strain>
    </source>
</reference>
<name>A0A6J4V0H7_9CYAN</name>